<proteinExistence type="predicted"/>
<evidence type="ECO:0000313" key="1">
    <source>
        <dbReference type="EMBL" id="RDX88814.1"/>
    </source>
</evidence>
<comment type="caution">
    <text evidence="1">The sequence shown here is derived from an EMBL/GenBank/DDBJ whole genome shotgun (WGS) entry which is preliminary data.</text>
</comment>
<reference evidence="1" key="1">
    <citation type="submission" date="2018-05" db="EMBL/GenBank/DDBJ databases">
        <title>Draft genome of Mucuna pruriens seed.</title>
        <authorList>
            <person name="Nnadi N.E."/>
            <person name="Vos R."/>
            <person name="Hasami M.H."/>
            <person name="Devisetty U.K."/>
            <person name="Aguiy J.C."/>
        </authorList>
    </citation>
    <scope>NUCLEOTIDE SEQUENCE [LARGE SCALE GENOMIC DNA]</scope>
    <source>
        <strain evidence="1">JCA_2017</strain>
    </source>
</reference>
<dbReference type="AlphaFoldDB" id="A0A371GE54"/>
<accession>A0A371GE54</accession>
<organism evidence="1 2">
    <name type="scientific">Mucuna pruriens</name>
    <name type="common">Velvet bean</name>
    <name type="synonym">Dolichos pruriens</name>
    <dbReference type="NCBI Taxonomy" id="157652"/>
    <lineage>
        <taxon>Eukaryota</taxon>
        <taxon>Viridiplantae</taxon>
        <taxon>Streptophyta</taxon>
        <taxon>Embryophyta</taxon>
        <taxon>Tracheophyta</taxon>
        <taxon>Spermatophyta</taxon>
        <taxon>Magnoliopsida</taxon>
        <taxon>eudicotyledons</taxon>
        <taxon>Gunneridae</taxon>
        <taxon>Pentapetalae</taxon>
        <taxon>rosids</taxon>
        <taxon>fabids</taxon>
        <taxon>Fabales</taxon>
        <taxon>Fabaceae</taxon>
        <taxon>Papilionoideae</taxon>
        <taxon>50 kb inversion clade</taxon>
        <taxon>NPAAA clade</taxon>
        <taxon>indigoferoid/millettioid clade</taxon>
        <taxon>Phaseoleae</taxon>
        <taxon>Mucuna</taxon>
    </lineage>
</organism>
<gene>
    <name evidence="1" type="ORF">CR513_29535</name>
</gene>
<dbReference type="EMBL" id="QJKJ01005834">
    <property type="protein sequence ID" value="RDX88814.1"/>
    <property type="molecule type" value="Genomic_DNA"/>
</dbReference>
<sequence>MHLELWIRPSRTIQQLRRNCWQLCLPWTNSAHNFLAQELLYLLKKPDAKPRLIRWMLLLQEFNIEIRDKKGAENSVADHLSRIEKGSEPMPIRDEFLDEQLLNITTSTPWFADICNFMAASQFPPEASQPYKDKLRREAKYYVWNDLYLWRLYSDQLIHRCILDAEINSVLQFYHSTPGSGHYGSTQLQGKCWNAAFTGLLSSETHINSSLPATNVRKLEWP</sequence>
<dbReference type="Proteomes" id="UP000257109">
    <property type="component" value="Unassembled WGS sequence"/>
</dbReference>
<name>A0A371GE54_MUCPR</name>
<evidence type="ECO:0000313" key="2">
    <source>
        <dbReference type="Proteomes" id="UP000257109"/>
    </source>
</evidence>
<feature type="non-terminal residue" evidence="1">
    <location>
        <position position="1"/>
    </location>
</feature>
<evidence type="ECO:0008006" key="3">
    <source>
        <dbReference type="Google" id="ProtNLM"/>
    </source>
</evidence>
<dbReference type="PANTHER" id="PTHR34072:SF57">
    <property type="entry name" value="RNA-DIRECTED DNA POLYMERASE"/>
    <property type="match status" value="1"/>
</dbReference>
<dbReference type="PANTHER" id="PTHR34072">
    <property type="entry name" value="ENZYMATIC POLYPROTEIN-RELATED"/>
    <property type="match status" value="1"/>
</dbReference>
<protein>
    <recommendedName>
        <fullName evidence="3">Reverse transcriptase RNase H-like domain-containing protein</fullName>
    </recommendedName>
</protein>
<keyword evidence="2" id="KW-1185">Reference proteome</keyword>